<evidence type="ECO:0008006" key="4">
    <source>
        <dbReference type="Google" id="ProtNLM"/>
    </source>
</evidence>
<dbReference type="InterPro" id="IPR036790">
    <property type="entry name" value="Frizzled_dom_sf"/>
</dbReference>
<evidence type="ECO:0000256" key="1">
    <source>
        <dbReference type="SAM" id="MobiDB-lite"/>
    </source>
</evidence>
<evidence type="ECO:0000313" key="3">
    <source>
        <dbReference type="Proteomes" id="UP000235786"/>
    </source>
</evidence>
<feature type="region of interest" description="Disordered" evidence="1">
    <location>
        <begin position="199"/>
        <end position="232"/>
    </location>
</feature>
<feature type="compositionally biased region" description="Polar residues" evidence="1">
    <location>
        <begin position="214"/>
        <end position="232"/>
    </location>
</feature>
<dbReference type="GO" id="GO:0005262">
    <property type="term" value="F:calcium channel activity"/>
    <property type="evidence" value="ECO:0007669"/>
    <property type="project" value="InterPro"/>
</dbReference>
<proteinExistence type="predicted"/>
<accession>A0A2J6RY69</accession>
<dbReference type="PANTHER" id="PTHR39142:SF1">
    <property type="entry name" value="AEL197CP"/>
    <property type="match status" value="1"/>
</dbReference>
<dbReference type="AlphaFoldDB" id="A0A2J6RY69"/>
<evidence type="ECO:0000313" key="2">
    <source>
        <dbReference type="EMBL" id="PMD43460.1"/>
    </source>
</evidence>
<feature type="compositionally biased region" description="Acidic residues" evidence="1">
    <location>
        <begin position="148"/>
        <end position="173"/>
    </location>
</feature>
<feature type="region of interest" description="Disordered" evidence="1">
    <location>
        <begin position="139"/>
        <end position="183"/>
    </location>
</feature>
<dbReference type="OrthoDB" id="5405745at2759"/>
<dbReference type="STRING" id="1149755.A0A2J6RY69"/>
<protein>
    <recommendedName>
        <fullName evidence="4">FZ domain-containing protein</fullName>
    </recommendedName>
</protein>
<organism evidence="2 3">
    <name type="scientific">Hyaloscypha variabilis (strain UAMH 11265 / GT02V1 / F)</name>
    <name type="common">Meliniomyces variabilis</name>
    <dbReference type="NCBI Taxonomy" id="1149755"/>
    <lineage>
        <taxon>Eukaryota</taxon>
        <taxon>Fungi</taxon>
        <taxon>Dikarya</taxon>
        <taxon>Ascomycota</taxon>
        <taxon>Pezizomycotina</taxon>
        <taxon>Leotiomycetes</taxon>
        <taxon>Helotiales</taxon>
        <taxon>Hyaloscyphaceae</taxon>
        <taxon>Hyaloscypha</taxon>
        <taxon>Hyaloscypha variabilis</taxon>
    </lineage>
</organism>
<sequence>MPLPKLSPLQSRLAASIIASIMLVLIYFAFMSPHFAYAVDVDSIRPEDHNHERLLGGPLLDFDFEELDLEEPTYEAHFVGVDRGIIGRATNEPMILTNNGMQETNIPQGQLVSYMFSNASLWGSLSPINSGLPSQIILRGKKKRSMDEPESIEQEEDDDDEGGEDADDADDGGESILRPRQSSSGEQRLLYITVTACKQPTSNTTSDPPPQLQLYISDTQDNPTPGPGQSPQVELELDGGYALYEVNATGNIYIGVYGENVNTTYTGVWDAQIAASIDRPYHYFWNSSDPNLLLVDSDSNSALLYTDPLISDSSNTTLAEEWMSMSPPFTVFGSDASDNSIMGLQNSYCGLQTKAQISASRPGQTTSEIATKMTDIGNGSLPKQQFLLTGLGPGMTYNIALAMNGTVSSGNSAVGAGGQVFRMTSFTTSSAVNCALITDLSFCDQVAYSVPTNPNTFNNTALALWYDDATINAYSFFQKVMATLTPCNTTSSAQYSLARTCTDCANAYKAWLCSVMIPRCIEFNSTETWLQPRAMGQPFPNGTFLDAADIALANNSMALNGSRNPLIDSQIIPGPYKELLPCEDLCYNLVQSCPSSMQLGCPRPGITGFKESYGFKPQGDIDENGRYTNITCNYPGVVSYYAAASSMSPPRVLLLISAMLVLMMS</sequence>
<dbReference type="InterPro" id="IPR024338">
    <property type="entry name" value="MID1/Yam8"/>
</dbReference>
<reference evidence="2 3" key="1">
    <citation type="submission" date="2016-04" db="EMBL/GenBank/DDBJ databases">
        <title>A degradative enzymes factory behind the ericoid mycorrhizal symbiosis.</title>
        <authorList>
            <consortium name="DOE Joint Genome Institute"/>
            <person name="Martino E."/>
            <person name="Morin E."/>
            <person name="Grelet G."/>
            <person name="Kuo A."/>
            <person name="Kohler A."/>
            <person name="Daghino S."/>
            <person name="Barry K."/>
            <person name="Choi C."/>
            <person name="Cichocki N."/>
            <person name="Clum A."/>
            <person name="Copeland A."/>
            <person name="Hainaut M."/>
            <person name="Haridas S."/>
            <person name="Labutti K."/>
            <person name="Lindquist E."/>
            <person name="Lipzen A."/>
            <person name="Khouja H.-R."/>
            <person name="Murat C."/>
            <person name="Ohm R."/>
            <person name="Olson A."/>
            <person name="Spatafora J."/>
            <person name="Veneault-Fourrey C."/>
            <person name="Henrissat B."/>
            <person name="Grigoriev I."/>
            <person name="Martin F."/>
            <person name="Perotto S."/>
        </authorList>
    </citation>
    <scope>NUCLEOTIDE SEQUENCE [LARGE SCALE GENOMIC DNA]</scope>
    <source>
        <strain evidence="2 3">F</strain>
    </source>
</reference>
<keyword evidence="3" id="KW-1185">Reference proteome</keyword>
<dbReference type="GO" id="GO:0098703">
    <property type="term" value="P:calcium ion import across plasma membrane"/>
    <property type="evidence" value="ECO:0007669"/>
    <property type="project" value="InterPro"/>
</dbReference>
<gene>
    <name evidence="2" type="ORF">L207DRAFT_542717</name>
</gene>
<dbReference type="Pfam" id="PF12929">
    <property type="entry name" value="Mid1"/>
    <property type="match status" value="1"/>
</dbReference>
<name>A0A2J6RY69_HYAVF</name>
<dbReference type="EMBL" id="KZ613942">
    <property type="protein sequence ID" value="PMD43460.1"/>
    <property type="molecule type" value="Genomic_DNA"/>
</dbReference>
<dbReference type="Gene3D" id="1.10.2000.10">
    <property type="entry name" value="Frizzled cysteine-rich domain"/>
    <property type="match status" value="1"/>
</dbReference>
<dbReference type="Proteomes" id="UP000235786">
    <property type="component" value="Unassembled WGS sequence"/>
</dbReference>
<dbReference type="PANTHER" id="PTHR39142">
    <property type="entry name" value="MID1P"/>
    <property type="match status" value="1"/>
</dbReference>